<dbReference type="CDD" id="cd10456">
    <property type="entry name" value="GIY-YIG_UPF0213"/>
    <property type="match status" value="1"/>
</dbReference>
<sequence length="92" mass="10863">MENNSKKYYFYVLYCADQTLYGGFTTNLKQRERAHNLGKGAKYTRPQKRRPVKIIYFETYSDKSTALKAEYAFKHQKRSAKISFLRAHGVKI</sequence>
<dbReference type="RefSeq" id="WP_010580910.1">
    <property type="nucleotide sequence ID" value="NZ_AHYZ01000133.1"/>
</dbReference>
<organism evidence="3 4">
    <name type="scientific">Liquorilactobacillus vini DSM 20605</name>
    <dbReference type="NCBI Taxonomy" id="1133569"/>
    <lineage>
        <taxon>Bacteria</taxon>
        <taxon>Bacillati</taxon>
        <taxon>Bacillota</taxon>
        <taxon>Bacilli</taxon>
        <taxon>Lactobacillales</taxon>
        <taxon>Lactobacillaceae</taxon>
        <taxon>Liquorilactobacillus</taxon>
    </lineage>
</organism>
<dbReference type="eggNOG" id="COG2827">
    <property type="taxonomic scope" value="Bacteria"/>
</dbReference>
<dbReference type="AlphaFoldDB" id="A0A0R2CMS7"/>
<evidence type="ECO:0000313" key="4">
    <source>
        <dbReference type="Proteomes" id="UP000051576"/>
    </source>
</evidence>
<dbReference type="PANTHER" id="PTHR34477:SF1">
    <property type="entry name" value="UPF0213 PROTEIN YHBQ"/>
    <property type="match status" value="1"/>
</dbReference>
<proteinExistence type="inferred from homology"/>
<dbReference type="SUPFAM" id="SSF82771">
    <property type="entry name" value="GIY-YIG endonuclease"/>
    <property type="match status" value="1"/>
</dbReference>
<dbReference type="InterPro" id="IPR035901">
    <property type="entry name" value="GIY-YIG_endonuc_sf"/>
</dbReference>
<accession>A0A0R2CMS7</accession>
<dbReference type="STRING" id="1133569.FD21_GL000673"/>
<reference evidence="3 4" key="1">
    <citation type="journal article" date="2015" name="Genome Announc.">
        <title>Expanding the biotechnology potential of lactobacilli through comparative genomics of 213 strains and associated genera.</title>
        <authorList>
            <person name="Sun Z."/>
            <person name="Harris H.M."/>
            <person name="McCann A."/>
            <person name="Guo C."/>
            <person name="Argimon S."/>
            <person name="Zhang W."/>
            <person name="Yang X."/>
            <person name="Jeffery I.B."/>
            <person name="Cooney J.C."/>
            <person name="Kagawa T.F."/>
            <person name="Liu W."/>
            <person name="Song Y."/>
            <person name="Salvetti E."/>
            <person name="Wrobel A."/>
            <person name="Rasinkangas P."/>
            <person name="Parkhill J."/>
            <person name="Rea M.C."/>
            <person name="O'Sullivan O."/>
            <person name="Ritari J."/>
            <person name="Douillard F.P."/>
            <person name="Paul Ross R."/>
            <person name="Yang R."/>
            <person name="Briner A.E."/>
            <person name="Felis G.E."/>
            <person name="de Vos W.M."/>
            <person name="Barrangou R."/>
            <person name="Klaenhammer T.R."/>
            <person name="Caufield P.W."/>
            <person name="Cui Y."/>
            <person name="Zhang H."/>
            <person name="O'Toole P.W."/>
        </authorList>
    </citation>
    <scope>NUCLEOTIDE SEQUENCE [LARGE SCALE GENOMIC DNA]</scope>
    <source>
        <strain evidence="3 4">DSM 20605</strain>
    </source>
</reference>
<dbReference type="PROSITE" id="PS50164">
    <property type="entry name" value="GIY_YIG"/>
    <property type="match status" value="1"/>
</dbReference>
<comment type="caution">
    <text evidence="3">The sequence shown here is derived from an EMBL/GenBank/DDBJ whole genome shotgun (WGS) entry which is preliminary data.</text>
</comment>
<keyword evidence="4" id="KW-1185">Reference proteome</keyword>
<protein>
    <recommendedName>
        <fullName evidence="2">GIY-YIG domain-containing protein</fullName>
    </recommendedName>
</protein>
<dbReference type="Pfam" id="PF01541">
    <property type="entry name" value="GIY-YIG"/>
    <property type="match status" value="1"/>
</dbReference>
<dbReference type="InterPro" id="IPR050190">
    <property type="entry name" value="UPF0213_domain"/>
</dbReference>
<evidence type="ECO:0000256" key="1">
    <source>
        <dbReference type="ARBA" id="ARBA00007435"/>
    </source>
</evidence>
<comment type="similarity">
    <text evidence="1">Belongs to the UPF0213 family.</text>
</comment>
<gene>
    <name evidence="3" type="ORF">FD21_GL000673</name>
</gene>
<dbReference type="OrthoDB" id="9807770at2"/>
<dbReference type="InterPro" id="IPR000305">
    <property type="entry name" value="GIY-YIG_endonuc"/>
</dbReference>
<evidence type="ECO:0000313" key="3">
    <source>
        <dbReference type="EMBL" id="KRM89628.1"/>
    </source>
</evidence>
<feature type="domain" description="GIY-YIG" evidence="2">
    <location>
        <begin position="6"/>
        <end position="83"/>
    </location>
</feature>
<name>A0A0R2CMS7_9LACO</name>
<dbReference type="Gene3D" id="3.40.1440.10">
    <property type="entry name" value="GIY-YIG endonuclease"/>
    <property type="match status" value="1"/>
</dbReference>
<dbReference type="PATRIC" id="fig|1133569.4.peg.732"/>
<dbReference type="EMBL" id="AYYX01000002">
    <property type="protein sequence ID" value="KRM89628.1"/>
    <property type="molecule type" value="Genomic_DNA"/>
</dbReference>
<dbReference type="Proteomes" id="UP000051576">
    <property type="component" value="Unassembled WGS sequence"/>
</dbReference>
<dbReference type="PANTHER" id="PTHR34477">
    <property type="entry name" value="UPF0213 PROTEIN YHBQ"/>
    <property type="match status" value="1"/>
</dbReference>
<evidence type="ECO:0000259" key="2">
    <source>
        <dbReference type="PROSITE" id="PS50164"/>
    </source>
</evidence>